<feature type="domain" description="AGC-kinase C-terminal" evidence="11">
    <location>
        <begin position="607"/>
        <end position="680"/>
    </location>
</feature>
<keyword evidence="2" id="KW-0597">Phosphoprotein</keyword>
<dbReference type="SUPFAM" id="SSF49562">
    <property type="entry name" value="C2 domain (Calcium/lipid-binding domain, CaLB)"/>
    <property type="match status" value="1"/>
</dbReference>
<evidence type="ECO:0000259" key="10">
    <source>
        <dbReference type="PROSITE" id="PS50011"/>
    </source>
</evidence>
<dbReference type="InterPro" id="IPR000008">
    <property type="entry name" value="C2_dom"/>
</dbReference>
<feature type="region of interest" description="Disordered" evidence="8">
    <location>
        <begin position="67"/>
        <end position="137"/>
    </location>
</feature>
<evidence type="ECO:0000256" key="2">
    <source>
        <dbReference type="ARBA" id="ARBA00022553"/>
    </source>
</evidence>
<name>A0A9P6NJE4_9BASI</name>
<dbReference type="Pfam" id="PF00069">
    <property type="entry name" value="Pkinase"/>
    <property type="match status" value="1"/>
</dbReference>
<dbReference type="PROSITE" id="PS50011">
    <property type="entry name" value="PROTEIN_KINASE_DOM"/>
    <property type="match status" value="1"/>
</dbReference>
<dbReference type="AlphaFoldDB" id="A0A9P6NJE4"/>
<dbReference type="PROSITE" id="PS50004">
    <property type="entry name" value="C2"/>
    <property type="match status" value="1"/>
</dbReference>
<keyword evidence="4 7" id="KW-0547">Nucleotide-binding</keyword>
<evidence type="ECO:0000256" key="4">
    <source>
        <dbReference type="ARBA" id="ARBA00022741"/>
    </source>
</evidence>
<dbReference type="CDD" id="cd05123">
    <property type="entry name" value="STKc_AGC"/>
    <property type="match status" value="1"/>
</dbReference>
<feature type="compositionally biased region" description="Polar residues" evidence="8">
    <location>
        <begin position="632"/>
        <end position="643"/>
    </location>
</feature>
<dbReference type="InterPro" id="IPR008271">
    <property type="entry name" value="Ser/Thr_kinase_AS"/>
</dbReference>
<feature type="compositionally biased region" description="Low complexity" evidence="8">
    <location>
        <begin position="240"/>
        <end position="251"/>
    </location>
</feature>
<feature type="binding site" evidence="7">
    <location>
        <position position="372"/>
    </location>
    <ligand>
        <name>ATP</name>
        <dbReference type="ChEBI" id="CHEBI:30616"/>
    </ligand>
</feature>
<protein>
    <submittedName>
        <fullName evidence="12">Uncharacterized protein</fullName>
    </submittedName>
</protein>
<dbReference type="PROSITE" id="PS00107">
    <property type="entry name" value="PROTEIN_KINASE_ATP"/>
    <property type="match status" value="1"/>
</dbReference>
<dbReference type="SMART" id="SM00239">
    <property type="entry name" value="C2"/>
    <property type="match status" value="1"/>
</dbReference>
<feature type="domain" description="Protein kinase" evidence="10">
    <location>
        <begin position="343"/>
        <end position="606"/>
    </location>
</feature>
<dbReference type="InterPro" id="IPR000961">
    <property type="entry name" value="AGC-kinase_C"/>
</dbReference>
<dbReference type="InterPro" id="IPR011009">
    <property type="entry name" value="Kinase-like_dom_sf"/>
</dbReference>
<dbReference type="SMART" id="SM00220">
    <property type="entry name" value="S_TKc"/>
    <property type="match status" value="1"/>
</dbReference>
<dbReference type="Pfam" id="PF00168">
    <property type="entry name" value="C2"/>
    <property type="match status" value="2"/>
</dbReference>
<dbReference type="GO" id="GO:0005524">
    <property type="term" value="F:ATP binding"/>
    <property type="evidence" value="ECO:0007669"/>
    <property type="project" value="UniProtKB-UniRule"/>
</dbReference>
<evidence type="ECO:0000313" key="12">
    <source>
        <dbReference type="EMBL" id="KAG0148125.1"/>
    </source>
</evidence>
<dbReference type="FunFam" id="1.10.510.10:FF:000008">
    <property type="entry name" value="Non-specific serine/threonine protein kinase"/>
    <property type="match status" value="1"/>
</dbReference>
<dbReference type="EMBL" id="MU167240">
    <property type="protein sequence ID" value="KAG0148125.1"/>
    <property type="molecule type" value="Genomic_DNA"/>
</dbReference>
<dbReference type="InterPro" id="IPR045270">
    <property type="entry name" value="STKc_AGC"/>
</dbReference>
<dbReference type="Gene3D" id="3.30.200.20">
    <property type="entry name" value="Phosphorylase Kinase, domain 1"/>
    <property type="match status" value="1"/>
</dbReference>
<keyword evidence="1" id="KW-0723">Serine/threonine-protein kinase</keyword>
<sequence>MATAQMQNHMRERIQVEQQRPSIPFDEFTALDTPSPFVLTPSAPDSHSNHDYLNLKPFAHSSFTSNPHFSDHISHPQPNTPLPETFPSDLHQHSTPSPSPPKSEPAPFHTQNSSTSSPPEETFQPASSPRLWPEASVQPDQQLTITLFSARDLEIDPKRSGSVRPYAVLEFDQTESVTEDALGAQPENGSNNLKRLPKWRGFKRAADGSKSPIHASRSGSPLVTACEPETSRPGSRLYASSTSRSRTPTSSAEEPVWNHTATFDILEPSSSLFISIYDRSAAESDGGFLGGTIIDLEIGGGLLEEWIDLWDAAGERCCGAVKAKIEFGRTHSSGSGRVGLEQFEVLRLIGEGSYGQVFRVRKKDTRRVYAMKVLDKQRILRDGKQTLQHVLSERAILVKTRSSPFLVGLKFSFQTTHALHLVMDLKPGGELMSYMQRYGGRFPEPWVVFYTAEILSGLSFLHSMDIIYRDLKPENCLLDATGHVALCDFGLSKLDMKADSSTRTFCGTTEYIAPEILMEQGYTRAVDFWSLGVLIFEMTVGWTPFFSEDRVTKYSLILESDISAKIPKRGVDQMTREIILRLLERDPAKRLGGQAGAEEAKDHGFFRTINWTALVNRRLRPPFRPRVESDADLSQRQVPSSSKLFAHGAHSRRSSVDGRGGTDVFRHFTFSRNTSGSSLAPMASDDDETVWQTTLPDSFMSFGYRGMDDELGGEGRWDHSMPLGWTSGSRTGAGFERRSSEIGYLT</sequence>
<dbReference type="PROSITE" id="PS51285">
    <property type="entry name" value="AGC_KINASE_CTER"/>
    <property type="match status" value="1"/>
</dbReference>
<dbReference type="OrthoDB" id="63267at2759"/>
<evidence type="ECO:0000313" key="13">
    <source>
        <dbReference type="Proteomes" id="UP000886653"/>
    </source>
</evidence>
<organism evidence="12 13">
    <name type="scientific">Cronartium quercuum f. sp. fusiforme G11</name>
    <dbReference type="NCBI Taxonomy" id="708437"/>
    <lineage>
        <taxon>Eukaryota</taxon>
        <taxon>Fungi</taxon>
        <taxon>Dikarya</taxon>
        <taxon>Basidiomycota</taxon>
        <taxon>Pucciniomycotina</taxon>
        <taxon>Pucciniomycetes</taxon>
        <taxon>Pucciniales</taxon>
        <taxon>Coleosporiaceae</taxon>
        <taxon>Cronartium</taxon>
    </lineage>
</organism>
<keyword evidence="5" id="KW-0418">Kinase</keyword>
<feature type="domain" description="C2" evidence="9">
    <location>
        <begin position="118"/>
        <end position="311"/>
    </location>
</feature>
<evidence type="ECO:0000259" key="9">
    <source>
        <dbReference type="PROSITE" id="PS50004"/>
    </source>
</evidence>
<evidence type="ECO:0000256" key="1">
    <source>
        <dbReference type="ARBA" id="ARBA00022527"/>
    </source>
</evidence>
<evidence type="ECO:0000256" key="7">
    <source>
        <dbReference type="PROSITE-ProRule" id="PRU10141"/>
    </source>
</evidence>
<keyword evidence="13" id="KW-1185">Reference proteome</keyword>
<evidence type="ECO:0000259" key="11">
    <source>
        <dbReference type="PROSITE" id="PS51285"/>
    </source>
</evidence>
<dbReference type="InterPro" id="IPR017441">
    <property type="entry name" value="Protein_kinase_ATP_BS"/>
</dbReference>
<reference evidence="12" key="1">
    <citation type="submission" date="2013-11" db="EMBL/GenBank/DDBJ databases">
        <title>Genome sequence of the fusiform rust pathogen reveals effectors for host alternation and coevolution with pine.</title>
        <authorList>
            <consortium name="DOE Joint Genome Institute"/>
            <person name="Smith K."/>
            <person name="Pendleton A."/>
            <person name="Kubisiak T."/>
            <person name="Anderson C."/>
            <person name="Salamov A."/>
            <person name="Aerts A."/>
            <person name="Riley R."/>
            <person name="Clum A."/>
            <person name="Lindquist E."/>
            <person name="Ence D."/>
            <person name="Campbell M."/>
            <person name="Kronenberg Z."/>
            <person name="Feau N."/>
            <person name="Dhillon B."/>
            <person name="Hamelin R."/>
            <person name="Burleigh J."/>
            <person name="Smith J."/>
            <person name="Yandell M."/>
            <person name="Nelson C."/>
            <person name="Grigoriev I."/>
            <person name="Davis J."/>
        </authorList>
    </citation>
    <scope>NUCLEOTIDE SEQUENCE</scope>
    <source>
        <strain evidence="12">G11</strain>
    </source>
</reference>
<comment type="caution">
    <text evidence="12">The sequence shown here is derived from an EMBL/GenBank/DDBJ whole genome shotgun (WGS) entry which is preliminary data.</text>
</comment>
<evidence type="ECO:0000256" key="8">
    <source>
        <dbReference type="SAM" id="MobiDB-lite"/>
    </source>
</evidence>
<dbReference type="PANTHER" id="PTHR24351">
    <property type="entry name" value="RIBOSOMAL PROTEIN S6 KINASE"/>
    <property type="match status" value="1"/>
</dbReference>
<dbReference type="SUPFAM" id="SSF56112">
    <property type="entry name" value="Protein kinase-like (PK-like)"/>
    <property type="match status" value="1"/>
</dbReference>
<dbReference type="PROSITE" id="PS00108">
    <property type="entry name" value="PROTEIN_KINASE_ST"/>
    <property type="match status" value="1"/>
</dbReference>
<dbReference type="InterPro" id="IPR035892">
    <property type="entry name" value="C2_domain_sf"/>
</dbReference>
<evidence type="ECO:0000256" key="6">
    <source>
        <dbReference type="ARBA" id="ARBA00022840"/>
    </source>
</evidence>
<dbReference type="Gene3D" id="2.60.40.150">
    <property type="entry name" value="C2 domain"/>
    <property type="match status" value="1"/>
</dbReference>
<keyword evidence="6 7" id="KW-0067">ATP-binding</keyword>
<dbReference type="InterPro" id="IPR000719">
    <property type="entry name" value="Prot_kinase_dom"/>
</dbReference>
<evidence type="ECO:0000256" key="5">
    <source>
        <dbReference type="ARBA" id="ARBA00022777"/>
    </source>
</evidence>
<dbReference type="Gene3D" id="1.10.510.10">
    <property type="entry name" value="Transferase(Phosphotransferase) domain 1"/>
    <property type="match status" value="1"/>
</dbReference>
<dbReference type="Proteomes" id="UP000886653">
    <property type="component" value="Unassembled WGS sequence"/>
</dbReference>
<feature type="region of interest" description="Disordered" evidence="8">
    <location>
        <begin position="1"/>
        <end position="48"/>
    </location>
</feature>
<gene>
    <name evidence="12" type="ORF">CROQUDRAFT_670105</name>
</gene>
<feature type="compositionally biased region" description="Polar residues" evidence="8">
    <location>
        <begin position="109"/>
        <end position="127"/>
    </location>
</feature>
<dbReference type="GO" id="GO:0004674">
    <property type="term" value="F:protein serine/threonine kinase activity"/>
    <property type="evidence" value="ECO:0007669"/>
    <property type="project" value="UniProtKB-KW"/>
</dbReference>
<proteinExistence type="predicted"/>
<accession>A0A9P6NJE4</accession>
<feature type="region of interest" description="Disordered" evidence="8">
    <location>
        <begin position="205"/>
        <end position="254"/>
    </location>
</feature>
<keyword evidence="3" id="KW-0808">Transferase</keyword>
<evidence type="ECO:0000256" key="3">
    <source>
        <dbReference type="ARBA" id="ARBA00022679"/>
    </source>
</evidence>
<feature type="region of interest" description="Disordered" evidence="8">
    <location>
        <begin position="627"/>
        <end position="658"/>
    </location>
</feature>